<comment type="similarity">
    <text evidence="7">Belongs to the CobU/CobP family.</text>
</comment>
<sequence>MANVSACTTMPGMTVPNAASPGKNTSAGLTHRLATYCETLARALRRYRRDDAKVLVLGGVRSGKSRHAERLVAHHPHLVYVAPGLPPSEDDPDWAARVAAHQARRPAHWTTVETTDLATVLRTATGPLLIDCLGTWLSRVLDEVGAWRQKPGWERRLDDRLEDFLAAWTQARVPVVAVSNEVGSGVVPATSSGRLFRDVLGALNNRVSAESDRVSLVVAGRVLDLP</sequence>
<comment type="pathway">
    <text evidence="6">Cofactor biosynthesis; adenosylcobalamin biosynthesis; adenosylcobalamin from cob(II)yrinate a,c-diamide: step 5/7.</text>
</comment>
<evidence type="ECO:0000256" key="17">
    <source>
        <dbReference type="ARBA" id="ARBA00030571"/>
    </source>
</evidence>
<evidence type="ECO:0000256" key="6">
    <source>
        <dbReference type="ARBA" id="ARBA00005159"/>
    </source>
</evidence>
<comment type="catalytic activity">
    <reaction evidence="3">
        <text>adenosylcob(III)inamide + GTP = adenosylcob(III)inamide phosphate + GDP + H(+)</text>
        <dbReference type="Rhea" id="RHEA:15765"/>
        <dbReference type="ChEBI" id="CHEBI:2480"/>
        <dbReference type="ChEBI" id="CHEBI:15378"/>
        <dbReference type="ChEBI" id="CHEBI:37565"/>
        <dbReference type="ChEBI" id="CHEBI:58189"/>
        <dbReference type="ChEBI" id="CHEBI:58502"/>
        <dbReference type="EC" id="2.7.1.156"/>
    </reaction>
</comment>
<keyword evidence="11 18" id="KW-0808">Transferase</keyword>
<dbReference type="EC" id="2.7.1.156" evidence="8"/>
<dbReference type="EMBL" id="FOEF01000022">
    <property type="protein sequence ID" value="SEP52840.1"/>
    <property type="molecule type" value="Genomic_DNA"/>
</dbReference>
<dbReference type="GO" id="GO:0009236">
    <property type="term" value="P:cobalamin biosynthetic process"/>
    <property type="evidence" value="ECO:0007669"/>
    <property type="project" value="UniProtKB-UniPathway"/>
</dbReference>
<keyword evidence="13 18" id="KW-0418">Kinase</keyword>
<dbReference type="AlphaFoldDB" id="A0A1H8YL06"/>
<keyword evidence="14" id="KW-0067">ATP-binding</keyword>
<comment type="pathway">
    <text evidence="5">Cofactor biosynthesis; adenosylcobalamin biosynthesis; adenosylcobalamin from cob(II)yrinate a,c-diamide: step 6/7.</text>
</comment>
<dbReference type="PANTHER" id="PTHR34848:SF1">
    <property type="entry name" value="BIFUNCTIONAL ADENOSYLCOBALAMIN BIOSYNTHESIS PROTEIN COBU"/>
    <property type="match status" value="1"/>
</dbReference>
<keyword evidence="10" id="KW-0169">Cobalamin biosynthesis</keyword>
<evidence type="ECO:0000256" key="9">
    <source>
        <dbReference type="ARBA" id="ARBA00012523"/>
    </source>
</evidence>
<dbReference type="GO" id="GO:0005525">
    <property type="term" value="F:GTP binding"/>
    <property type="evidence" value="ECO:0007669"/>
    <property type="project" value="UniProtKB-KW"/>
</dbReference>
<dbReference type="GO" id="GO:0005524">
    <property type="term" value="F:ATP binding"/>
    <property type="evidence" value="ECO:0007669"/>
    <property type="project" value="UniProtKB-KW"/>
</dbReference>
<keyword evidence="19" id="KW-1185">Reference proteome</keyword>
<dbReference type="InterPro" id="IPR027417">
    <property type="entry name" value="P-loop_NTPase"/>
</dbReference>
<dbReference type="SUPFAM" id="SSF52540">
    <property type="entry name" value="P-loop containing nucleoside triphosphate hydrolases"/>
    <property type="match status" value="1"/>
</dbReference>
<evidence type="ECO:0000256" key="15">
    <source>
        <dbReference type="ARBA" id="ARBA00023134"/>
    </source>
</evidence>
<evidence type="ECO:0000256" key="1">
    <source>
        <dbReference type="ARBA" id="ARBA00000312"/>
    </source>
</evidence>
<dbReference type="PANTHER" id="PTHR34848">
    <property type="match status" value="1"/>
</dbReference>
<dbReference type="Pfam" id="PF02283">
    <property type="entry name" value="CobU"/>
    <property type="match status" value="1"/>
</dbReference>
<evidence type="ECO:0000256" key="14">
    <source>
        <dbReference type="ARBA" id="ARBA00022840"/>
    </source>
</evidence>
<dbReference type="STRING" id="394193.SAMN04489732_122125"/>
<keyword evidence="12" id="KW-0547">Nucleotide-binding</keyword>
<evidence type="ECO:0000256" key="12">
    <source>
        <dbReference type="ARBA" id="ARBA00022741"/>
    </source>
</evidence>
<organism evidence="18 19">
    <name type="scientific">Amycolatopsis saalfeldensis</name>
    <dbReference type="NCBI Taxonomy" id="394193"/>
    <lineage>
        <taxon>Bacteria</taxon>
        <taxon>Bacillati</taxon>
        <taxon>Actinomycetota</taxon>
        <taxon>Actinomycetes</taxon>
        <taxon>Pseudonocardiales</taxon>
        <taxon>Pseudonocardiaceae</taxon>
        <taxon>Amycolatopsis</taxon>
    </lineage>
</organism>
<evidence type="ECO:0000256" key="2">
    <source>
        <dbReference type="ARBA" id="ARBA00000711"/>
    </source>
</evidence>
<evidence type="ECO:0000256" key="5">
    <source>
        <dbReference type="ARBA" id="ARBA00004692"/>
    </source>
</evidence>
<comment type="catalytic activity">
    <reaction evidence="2">
        <text>adenosylcob(III)inamide phosphate + GTP + H(+) = adenosylcob(III)inamide-GDP + diphosphate</text>
        <dbReference type="Rhea" id="RHEA:22712"/>
        <dbReference type="ChEBI" id="CHEBI:15378"/>
        <dbReference type="ChEBI" id="CHEBI:33019"/>
        <dbReference type="ChEBI" id="CHEBI:37565"/>
        <dbReference type="ChEBI" id="CHEBI:58502"/>
        <dbReference type="ChEBI" id="CHEBI:60487"/>
        <dbReference type="EC" id="2.7.7.62"/>
    </reaction>
</comment>
<dbReference type="UniPathway" id="UPA00148">
    <property type="reaction ID" value="UER00236"/>
</dbReference>
<keyword evidence="15" id="KW-0342">GTP-binding</keyword>
<dbReference type="EC" id="2.7.7.62" evidence="9"/>
<evidence type="ECO:0000256" key="11">
    <source>
        <dbReference type="ARBA" id="ARBA00022679"/>
    </source>
</evidence>
<dbReference type="CDD" id="cd00544">
    <property type="entry name" value="CobU"/>
    <property type="match status" value="1"/>
</dbReference>
<keyword evidence="18" id="KW-0548">Nucleotidyltransferase</keyword>
<gene>
    <name evidence="18" type="ORF">SAMN04489732_122125</name>
</gene>
<evidence type="ECO:0000256" key="16">
    <source>
        <dbReference type="ARBA" id="ARBA00029570"/>
    </source>
</evidence>
<dbReference type="GO" id="GO:0008820">
    <property type="term" value="F:cobinamide phosphate guanylyltransferase activity"/>
    <property type="evidence" value="ECO:0007669"/>
    <property type="project" value="UniProtKB-EC"/>
</dbReference>
<comment type="function">
    <text evidence="4">Catalyzes ATP-dependent phosphorylation of adenosylcobinamide and addition of GMP to adenosylcobinamide phosphate.</text>
</comment>
<evidence type="ECO:0000256" key="4">
    <source>
        <dbReference type="ARBA" id="ARBA00003889"/>
    </source>
</evidence>
<dbReference type="GO" id="GO:0043752">
    <property type="term" value="F:adenosylcobinamide kinase activity"/>
    <property type="evidence" value="ECO:0007669"/>
    <property type="project" value="UniProtKB-EC"/>
</dbReference>
<name>A0A1H8YL06_9PSEU</name>
<evidence type="ECO:0000256" key="8">
    <source>
        <dbReference type="ARBA" id="ARBA00012016"/>
    </source>
</evidence>
<evidence type="ECO:0000313" key="18">
    <source>
        <dbReference type="EMBL" id="SEP52840.1"/>
    </source>
</evidence>
<dbReference type="Proteomes" id="UP000198582">
    <property type="component" value="Unassembled WGS sequence"/>
</dbReference>
<evidence type="ECO:0000256" key="3">
    <source>
        <dbReference type="ARBA" id="ARBA00001522"/>
    </source>
</evidence>
<protein>
    <recommendedName>
        <fullName evidence="16">Adenosylcobinamide kinase</fullName>
        <ecNumber evidence="8">2.7.1.156</ecNumber>
        <ecNumber evidence="9">2.7.7.62</ecNumber>
    </recommendedName>
    <alternativeName>
        <fullName evidence="17">Adenosylcobinamide-phosphate guanylyltransferase</fullName>
    </alternativeName>
</protein>
<evidence type="ECO:0000256" key="13">
    <source>
        <dbReference type="ARBA" id="ARBA00022777"/>
    </source>
</evidence>
<dbReference type="Gene3D" id="3.40.50.300">
    <property type="entry name" value="P-loop containing nucleotide triphosphate hydrolases"/>
    <property type="match status" value="1"/>
</dbReference>
<accession>A0A1H8YL06</accession>
<evidence type="ECO:0000256" key="7">
    <source>
        <dbReference type="ARBA" id="ARBA00007490"/>
    </source>
</evidence>
<comment type="catalytic activity">
    <reaction evidence="1">
        <text>adenosylcob(III)inamide + ATP = adenosylcob(III)inamide phosphate + ADP + H(+)</text>
        <dbReference type="Rhea" id="RHEA:15769"/>
        <dbReference type="ChEBI" id="CHEBI:2480"/>
        <dbReference type="ChEBI" id="CHEBI:15378"/>
        <dbReference type="ChEBI" id="CHEBI:30616"/>
        <dbReference type="ChEBI" id="CHEBI:58502"/>
        <dbReference type="ChEBI" id="CHEBI:456216"/>
        <dbReference type="EC" id="2.7.1.156"/>
    </reaction>
</comment>
<proteinExistence type="inferred from homology"/>
<evidence type="ECO:0000313" key="19">
    <source>
        <dbReference type="Proteomes" id="UP000198582"/>
    </source>
</evidence>
<reference evidence="19" key="1">
    <citation type="submission" date="2016-10" db="EMBL/GenBank/DDBJ databases">
        <authorList>
            <person name="Varghese N."/>
            <person name="Submissions S."/>
        </authorList>
    </citation>
    <scope>NUCLEOTIDE SEQUENCE [LARGE SCALE GENOMIC DNA]</scope>
    <source>
        <strain evidence="19">DSM 44993</strain>
    </source>
</reference>
<evidence type="ECO:0000256" key="10">
    <source>
        <dbReference type="ARBA" id="ARBA00022573"/>
    </source>
</evidence>
<dbReference type="InterPro" id="IPR003203">
    <property type="entry name" value="CobU/CobP"/>
</dbReference>